<sequence>MRKGKSSTREEYNSKGNADENKKPLVKQQLGISGIGDQLRSMLASQGKASGSNAGDNSMIGEAMRDMRVNNTSTAMPGATLFRESTQRSRTPTSLDTEFDAFRQGTTGKVMLGETETSGTANSSFVERAWSETMLPQRYASAPVPVQTDTDKDAAAFFTAFENEGIDLEKPTELEPIAHHPMYVQLVEDWRPPSPSGQPQMMHEQYAMHERLARLQAGIGEEQPYRIAEKVQPPEDDAELHEGVYAPTTEQALASVWDTQATREQRVEKYRENKNTRPVSDLNRYTQVQGQAIVDKLRGWLVREGYTSEVYGLPPLATRIFGEAVLETRTEKDEELRALQTFGSTSLAPSSKIQGRRYGYGRMVA</sequence>
<keyword evidence="3" id="KW-1185">Reference proteome</keyword>
<dbReference type="Proteomes" id="UP000232875">
    <property type="component" value="Unassembled WGS sequence"/>
</dbReference>
<protein>
    <submittedName>
        <fullName evidence="2">Uncharacterized protein</fullName>
    </submittedName>
</protein>
<organism evidence="2 3">
    <name type="scientific">Malassezia vespertilionis</name>
    <dbReference type="NCBI Taxonomy" id="2020962"/>
    <lineage>
        <taxon>Eukaryota</taxon>
        <taxon>Fungi</taxon>
        <taxon>Dikarya</taxon>
        <taxon>Basidiomycota</taxon>
        <taxon>Ustilaginomycotina</taxon>
        <taxon>Malasseziomycetes</taxon>
        <taxon>Malasseziales</taxon>
        <taxon>Malasseziaceae</taxon>
        <taxon>Malassezia</taxon>
    </lineage>
</organism>
<accession>A0A2N1JG60</accession>
<name>A0A2N1JG60_9BASI</name>
<dbReference type="AlphaFoldDB" id="A0A2N1JG60"/>
<feature type="compositionally biased region" description="Basic and acidic residues" evidence="1">
    <location>
        <begin position="7"/>
        <end position="23"/>
    </location>
</feature>
<evidence type="ECO:0000256" key="1">
    <source>
        <dbReference type="SAM" id="MobiDB-lite"/>
    </source>
</evidence>
<proteinExistence type="predicted"/>
<evidence type="ECO:0000313" key="2">
    <source>
        <dbReference type="EMBL" id="PKI85544.1"/>
    </source>
</evidence>
<dbReference type="EMBL" id="KZ454987">
    <property type="protein sequence ID" value="PKI85544.1"/>
    <property type="molecule type" value="Genomic_DNA"/>
</dbReference>
<dbReference type="OrthoDB" id="2527463at2759"/>
<reference evidence="2 3" key="1">
    <citation type="submission" date="2017-10" db="EMBL/GenBank/DDBJ databases">
        <title>A novel species of cold-tolerant Malassezia isolated from bats.</title>
        <authorList>
            <person name="Lorch J.M."/>
            <person name="Palmer J.M."/>
            <person name="Vanderwolf K.J."/>
            <person name="Schmidt K.Z."/>
            <person name="Verant M.L."/>
            <person name="Weller T.J."/>
            <person name="Blehert D.S."/>
        </authorList>
    </citation>
    <scope>NUCLEOTIDE SEQUENCE [LARGE SCALE GENOMIC DNA]</scope>
    <source>
        <strain evidence="2 3">NWHC:44797-103</strain>
    </source>
</reference>
<feature type="region of interest" description="Disordered" evidence="1">
    <location>
        <begin position="1"/>
        <end position="33"/>
    </location>
</feature>
<evidence type="ECO:0000313" key="3">
    <source>
        <dbReference type="Proteomes" id="UP000232875"/>
    </source>
</evidence>
<gene>
    <name evidence="2" type="ORF">MVES_000100</name>
</gene>